<name>A0AAV5WS85_9BILA</name>
<dbReference type="EMBL" id="BTSY01000007">
    <property type="protein sequence ID" value="GMT35044.1"/>
    <property type="molecule type" value="Genomic_DNA"/>
</dbReference>
<organism evidence="1 2">
    <name type="scientific">Pristionchus fissidentatus</name>
    <dbReference type="NCBI Taxonomy" id="1538716"/>
    <lineage>
        <taxon>Eukaryota</taxon>
        <taxon>Metazoa</taxon>
        <taxon>Ecdysozoa</taxon>
        <taxon>Nematoda</taxon>
        <taxon>Chromadorea</taxon>
        <taxon>Rhabditida</taxon>
        <taxon>Rhabditina</taxon>
        <taxon>Diplogasteromorpha</taxon>
        <taxon>Diplogasteroidea</taxon>
        <taxon>Neodiplogasteridae</taxon>
        <taxon>Pristionchus</taxon>
    </lineage>
</organism>
<accession>A0AAV5WS85</accession>
<dbReference type="AlphaFoldDB" id="A0AAV5WS85"/>
<evidence type="ECO:0000313" key="2">
    <source>
        <dbReference type="Proteomes" id="UP001432322"/>
    </source>
</evidence>
<evidence type="ECO:0000313" key="1">
    <source>
        <dbReference type="EMBL" id="GMT35044.1"/>
    </source>
</evidence>
<comment type="caution">
    <text evidence="1">The sequence shown here is derived from an EMBL/GenBank/DDBJ whole genome shotgun (WGS) entry which is preliminary data.</text>
</comment>
<protein>
    <submittedName>
        <fullName evidence="1">Uncharacterized protein</fullName>
    </submittedName>
</protein>
<keyword evidence="2" id="KW-1185">Reference proteome</keyword>
<feature type="non-terminal residue" evidence="1">
    <location>
        <position position="94"/>
    </location>
</feature>
<proteinExistence type="predicted"/>
<gene>
    <name evidence="1" type="ORF">PFISCL1PPCAC_26341</name>
</gene>
<reference evidence="1" key="1">
    <citation type="submission" date="2023-10" db="EMBL/GenBank/DDBJ databases">
        <title>Genome assembly of Pristionchus species.</title>
        <authorList>
            <person name="Yoshida K."/>
            <person name="Sommer R.J."/>
        </authorList>
    </citation>
    <scope>NUCLEOTIDE SEQUENCE</scope>
    <source>
        <strain evidence="1">RS5133</strain>
    </source>
</reference>
<dbReference type="Proteomes" id="UP001432322">
    <property type="component" value="Unassembled WGS sequence"/>
</dbReference>
<sequence length="94" mass="10986">MCFRIAGNHTLIDKFPIGFDTFQLENLSQLFKSHYANSSTHHDKTEYAVRIGYERWTEWMEERRAKYLVGTRDLPIESQTTSNLGKMTINEAAQ</sequence>